<feature type="compositionally biased region" description="Polar residues" evidence="1">
    <location>
        <begin position="704"/>
        <end position="717"/>
    </location>
</feature>
<dbReference type="CDD" id="cd18186">
    <property type="entry name" value="BTB_POZ_ZBTB_KLHL-like"/>
    <property type="match status" value="1"/>
</dbReference>
<proteinExistence type="predicted"/>
<dbReference type="CDD" id="cd22999">
    <property type="entry name" value="SAP_SLX4"/>
    <property type="match status" value="1"/>
</dbReference>
<evidence type="ECO:0000313" key="2">
    <source>
        <dbReference type="Proteomes" id="UP000035680"/>
    </source>
</evidence>
<dbReference type="GO" id="GO:0000712">
    <property type="term" value="P:resolution of meiotic recombination intermediates"/>
    <property type="evidence" value="ECO:0007669"/>
    <property type="project" value="TreeGrafter"/>
</dbReference>
<dbReference type="Gene3D" id="3.30.710.10">
    <property type="entry name" value="Potassium Channel Kv1.1, Chain A"/>
    <property type="match status" value="1"/>
</dbReference>
<name>A0A0K0EZ70_STRVS</name>
<keyword evidence="2" id="KW-1185">Reference proteome</keyword>
<sequence>MSTNINDSICDFFEGEPLVGSDNSHRRCPYCGRNLSDYKMIRKYRHIEACESMLKQQNNAAKIGNIMGGKAKNCTQTTLDSMIQSTCSSGGSKKSLTQDILPSRKPSTSFLTKSRSVITGNVKNSKICSCPYERDHIKERIAGLFSICEKDDKENVNFSREPFISSKRLLHYEILARDFQRLTKRCQGDVTVKAKNGELKWHKMILQIRTKFPLNDVMDLSEFTKESLLAYEKYIYGGEIRYSYHLLKDLKTLAERYGPDSLKHYLENDFILDESTEYVEKYEVRKHNNALDLSDKYSGETIVRFISTNRQVPDDSFDQTMDYGVFNNKGSQDQSVSSISTDGNSKYESCPSGNLTEDSNMSGEIVNETIQVEDNEDTELPDENSNETIQIENNKDIELPSEEIYEAIKNENNKDIELPSEGIHGEIQNEVDEDINLSHESDILEKNLVIDSQSSDNFYKDAHPTENDASYLDYEDSNAGIIVFDAEEYLTNDEMSKSETESLPQQHSDALDNNIGSPLQSFGDDSFCGIIEGGYYSNESRCETPIHNTKKLNVIKSYSPIPEGSKEQSTDSEAKKIASPIFKTPTTTKATNQNNPDRNGVVKSKREMIEQQLTKSSQLIKYTDVTPRPMYEQMSDLELQQELAKYGMGKRSRKKAILDLNKIYNQLHPTVLVDDIIESPRGRKRKSKNDVETSSFDNHDDHSSITVEGNETNCSINSSSSQEVNILEESCIEFLNSQEMDVPANSKDKKPKTESEWKDLFVKFIRLPQNKLTYNRMLSYSTYELSEIYQLVKSSTHPIRSISKPMLVTILDELHISFTIPSEGWENKAKKRKK</sequence>
<dbReference type="GO" id="GO:0033557">
    <property type="term" value="C:Slx1-Slx4 complex"/>
    <property type="evidence" value="ECO:0007669"/>
    <property type="project" value="TreeGrafter"/>
</dbReference>
<evidence type="ECO:0000256" key="1">
    <source>
        <dbReference type="SAM" id="MobiDB-lite"/>
    </source>
</evidence>
<dbReference type="SUPFAM" id="SSF54695">
    <property type="entry name" value="POZ domain"/>
    <property type="match status" value="1"/>
</dbReference>
<reference evidence="2" key="1">
    <citation type="submission" date="2014-07" db="EMBL/GenBank/DDBJ databases">
        <authorList>
            <person name="Martin A.A"/>
            <person name="De Silva N."/>
        </authorList>
    </citation>
    <scope>NUCLEOTIDE SEQUENCE</scope>
</reference>
<feature type="region of interest" description="Disordered" evidence="1">
    <location>
        <begin position="328"/>
        <end position="360"/>
    </location>
</feature>
<accession>A0A0K0EZ70</accession>
<protein>
    <submittedName>
        <fullName evidence="3">BTB domain-containing protein</fullName>
    </submittedName>
</protein>
<dbReference type="InterPro" id="IPR011333">
    <property type="entry name" value="SKP1/BTB/POZ_sf"/>
</dbReference>
<dbReference type="PANTHER" id="PTHR21541">
    <property type="entry name" value="BTB POZ DOMAIN CONTAINING 12"/>
    <property type="match status" value="1"/>
</dbReference>
<reference evidence="3" key="2">
    <citation type="submission" date="2015-08" db="UniProtKB">
        <authorList>
            <consortium name="WormBaseParasite"/>
        </authorList>
    </citation>
    <scope>IDENTIFICATION</scope>
</reference>
<dbReference type="AlphaFoldDB" id="A0A0K0EZ70"/>
<dbReference type="WBParaSite" id="SVE_0182900.1">
    <property type="protein sequence ID" value="SVE_0182900.1"/>
    <property type="gene ID" value="SVE_0182900"/>
</dbReference>
<dbReference type="PANTHER" id="PTHR21541:SF3">
    <property type="entry name" value="STRUCTURE-SPECIFIC ENDONUCLEASE SUBUNIT SLX4"/>
    <property type="match status" value="1"/>
</dbReference>
<evidence type="ECO:0000313" key="3">
    <source>
        <dbReference type="WBParaSite" id="SVE_0182900.1"/>
    </source>
</evidence>
<feature type="region of interest" description="Disordered" evidence="1">
    <location>
        <begin position="493"/>
        <end position="514"/>
    </location>
</feature>
<dbReference type="Proteomes" id="UP000035680">
    <property type="component" value="Unassembled WGS sequence"/>
</dbReference>
<organism evidence="2 3">
    <name type="scientific">Strongyloides venezuelensis</name>
    <name type="common">Threadworm</name>
    <dbReference type="NCBI Taxonomy" id="75913"/>
    <lineage>
        <taxon>Eukaryota</taxon>
        <taxon>Metazoa</taxon>
        <taxon>Ecdysozoa</taxon>
        <taxon>Nematoda</taxon>
        <taxon>Chromadorea</taxon>
        <taxon>Rhabditida</taxon>
        <taxon>Tylenchina</taxon>
        <taxon>Panagrolaimomorpha</taxon>
        <taxon>Strongyloidoidea</taxon>
        <taxon>Strongyloididae</taxon>
        <taxon>Strongyloides</taxon>
    </lineage>
</organism>
<dbReference type="STRING" id="75913.A0A0K0EZ70"/>
<feature type="region of interest" description="Disordered" evidence="1">
    <location>
        <begin position="681"/>
        <end position="717"/>
    </location>
</feature>